<accession>A0A6M3JFW9</accession>
<name>A0A6M3JFW9_9ZZZZ</name>
<dbReference type="EMBL" id="MT142384">
    <property type="protein sequence ID" value="QJA79506.1"/>
    <property type="molecule type" value="Genomic_DNA"/>
</dbReference>
<gene>
    <name evidence="2" type="ORF">MM415A00869_0004</name>
    <name evidence="1" type="ORF">MM415B00170_0066</name>
</gene>
<dbReference type="AlphaFoldDB" id="A0A6M3JFW9"/>
<dbReference type="EMBL" id="MT141575">
    <property type="protein sequence ID" value="QJA67757.1"/>
    <property type="molecule type" value="Genomic_DNA"/>
</dbReference>
<evidence type="ECO:0000313" key="1">
    <source>
        <dbReference type="EMBL" id="QJA67757.1"/>
    </source>
</evidence>
<evidence type="ECO:0000313" key="2">
    <source>
        <dbReference type="EMBL" id="QJA79506.1"/>
    </source>
</evidence>
<reference evidence="1" key="1">
    <citation type="submission" date="2020-03" db="EMBL/GenBank/DDBJ databases">
        <title>The deep terrestrial virosphere.</title>
        <authorList>
            <person name="Holmfeldt K."/>
            <person name="Nilsson E."/>
            <person name="Simone D."/>
            <person name="Lopez-Fernandez M."/>
            <person name="Wu X."/>
            <person name="de Brujin I."/>
            <person name="Lundin D."/>
            <person name="Andersson A."/>
            <person name="Bertilsson S."/>
            <person name="Dopson M."/>
        </authorList>
    </citation>
    <scope>NUCLEOTIDE SEQUENCE</scope>
    <source>
        <strain evidence="2">MM415A00869</strain>
        <strain evidence="1">MM415B00170</strain>
    </source>
</reference>
<sequence>MPEEKFKQRDNKNEFDWKKIRVWYCPNCKQNKFIVGHINYMTIIKCIKCKHEQTVHEG</sequence>
<organism evidence="1">
    <name type="scientific">viral metagenome</name>
    <dbReference type="NCBI Taxonomy" id="1070528"/>
    <lineage>
        <taxon>unclassified sequences</taxon>
        <taxon>metagenomes</taxon>
        <taxon>organismal metagenomes</taxon>
    </lineage>
</organism>
<protein>
    <submittedName>
        <fullName evidence="1">Uncharacterized protein</fullName>
    </submittedName>
</protein>
<proteinExistence type="predicted"/>